<dbReference type="GO" id="GO:0005975">
    <property type="term" value="P:carbohydrate metabolic process"/>
    <property type="evidence" value="ECO:0007669"/>
    <property type="project" value="InterPro"/>
</dbReference>
<sequence>MKSQLHTVRTIALALVAAIGLFAGGSVRGDAAKAMTESVGEETSFNADWTFHNGEADVAEAVDFDDSVWRSLNLSHDWAIEGPFDVKYNAHCGGLPFHGTGWYRKTFQVPAYAKGKVAAITFDGAMYNAHVWVNGTFVGNRPFGYIEFQYDISKHLRYGKENIISVRLKTEDLSSRWYPGARLYRNVWLEYKNPLHLAHWGTFVSTPIVQEDRPTVAVETAIVQYPNADVWTDAKLAAKEFPGFDFIGEYVKDGQAVQVTPSGDKFYLSIYQGGLPGSGWDHSPIAHQWENLDGMATRLQGWNKIDRSETVVGKKPSEDATVLFDGSNVDAWNNGKIENGVLKAGAVTKQKYRDFTLYLEFQIPLKPQPPISHPHRGNSGVFAVGAYEVQISDTFGLDHDPQAWEGIDMLKPVNTWSGSIYGIRSADQNMCLPPLTWQSMEIDFRAARFKDGVKTADAVISVIHNGVKVHDHVSLPEGTGGGPSGPRDEVAEGPIYLQNHGNPNRFRNIWIVSR</sequence>
<dbReference type="Pfam" id="PF06439">
    <property type="entry name" value="3keto-disac_hyd"/>
    <property type="match status" value="1"/>
</dbReference>
<comment type="similarity">
    <text evidence="1">Belongs to the glycosyl hydrolase 2 family.</text>
</comment>
<dbReference type="Gene3D" id="2.60.120.560">
    <property type="entry name" value="Exo-inulinase, domain 1"/>
    <property type="match status" value="1"/>
</dbReference>
<gene>
    <name evidence="4" type="primary">lacZ_1</name>
    <name evidence="4" type="ORF">Poly59_18900</name>
</gene>
<evidence type="ECO:0000256" key="1">
    <source>
        <dbReference type="ARBA" id="ARBA00007401"/>
    </source>
</evidence>
<dbReference type="InterPro" id="IPR006104">
    <property type="entry name" value="Glyco_hydro_2_N"/>
</dbReference>
<dbReference type="EC" id="3.2.1.23" evidence="4"/>
<evidence type="ECO:0000259" key="2">
    <source>
        <dbReference type="Pfam" id="PF02837"/>
    </source>
</evidence>
<dbReference type="Gene3D" id="2.60.120.260">
    <property type="entry name" value="Galactose-binding domain-like"/>
    <property type="match status" value="1"/>
</dbReference>
<feature type="domain" description="Glycosyl hydrolases family 2 sugar binding" evidence="2">
    <location>
        <begin position="98"/>
        <end position="169"/>
    </location>
</feature>
<evidence type="ECO:0000313" key="4">
    <source>
        <dbReference type="EMBL" id="TWU55590.1"/>
    </source>
</evidence>
<comment type="caution">
    <text evidence="4">The sequence shown here is derived from an EMBL/GenBank/DDBJ whole genome shotgun (WGS) entry which is preliminary data.</text>
</comment>
<dbReference type="PANTHER" id="PTHR42732">
    <property type="entry name" value="BETA-GALACTOSIDASE"/>
    <property type="match status" value="1"/>
</dbReference>
<dbReference type="InterPro" id="IPR010496">
    <property type="entry name" value="AL/BT2_dom"/>
</dbReference>
<dbReference type="AlphaFoldDB" id="A0A5C6F4Z9"/>
<dbReference type="EMBL" id="SJPX01000002">
    <property type="protein sequence ID" value="TWU55590.1"/>
    <property type="molecule type" value="Genomic_DNA"/>
</dbReference>
<proteinExistence type="inferred from homology"/>
<dbReference type="PANTHER" id="PTHR42732:SF1">
    <property type="entry name" value="BETA-MANNOSIDASE"/>
    <property type="match status" value="1"/>
</dbReference>
<dbReference type="RefSeq" id="WP_246151505.1">
    <property type="nucleotide sequence ID" value="NZ_SJPX01000002.1"/>
</dbReference>
<evidence type="ECO:0000259" key="3">
    <source>
        <dbReference type="Pfam" id="PF06439"/>
    </source>
</evidence>
<dbReference type="Proteomes" id="UP000317977">
    <property type="component" value="Unassembled WGS sequence"/>
</dbReference>
<feature type="domain" description="3-keto-alpha-glucoside-1,2-lyase/3-keto-2-hydroxy-glucal hydratase" evidence="3">
    <location>
        <begin position="320"/>
        <end position="511"/>
    </location>
</feature>
<dbReference type="GO" id="GO:0004565">
    <property type="term" value="F:beta-galactosidase activity"/>
    <property type="evidence" value="ECO:0007669"/>
    <property type="project" value="UniProtKB-EC"/>
</dbReference>
<organism evidence="4 5">
    <name type="scientific">Rubripirellula reticaptiva</name>
    <dbReference type="NCBI Taxonomy" id="2528013"/>
    <lineage>
        <taxon>Bacteria</taxon>
        <taxon>Pseudomonadati</taxon>
        <taxon>Planctomycetota</taxon>
        <taxon>Planctomycetia</taxon>
        <taxon>Pirellulales</taxon>
        <taxon>Pirellulaceae</taxon>
        <taxon>Rubripirellula</taxon>
    </lineage>
</organism>
<protein>
    <submittedName>
        <fullName evidence="4">Beta-galactosidase</fullName>
        <ecNumber evidence="4">3.2.1.23</ecNumber>
    </submittedName>
</protein>
<keyword evidence="5" id="KW-1185">Reference proteome</keyword>
<keyword evidence="4" id="KW-0326">Glycosidase</keyword>
<accession>A0A5C6F4Z9</accession>
<evidence type="ECO:0000313" key="5">
    <source>
        <dbReference type="Proteomes" id="UP000317977"/>
    </source>
</evidence>
<name>A0A5C6F4Z9_9BACT</name>
<dbReference type="InterPro" id="IPR008979">
    <property type="entry name" value="Galactose-bd-like_sf"/>
</dbReference>
<keyword evidence="4" id="KW-0378">Hydrolase</keyword>
<dbReference type="SUPFAM" id="SSF49785">
    <property type="entry name" value="Galactose-binding domain-like"/>
    <property type="match status" value="1"/>
</dbReference>
<dbReference type="Pfam" id="PF02837">
    <property type="entry name" value="Glyco_hydro_2_N"/>
    <property type="match status" value="1"/>
</dbReference>
<dbReference type="InterPro" id="IPR051913">
    <property type="entry name" value="GH2_Domain-Containing"/>
</dbReference>
<reference evidence="4 5" key="1">
    <citation type="submission" date="2019-02" db="EMBL/GenBank/DDBJ databases">
        <title>Deep-cultivation of Planctomycetes and their phenomic and genomic characterization uncovers novel biology.</title>
        <authorList>
            <person name="Wiegand S."/>
            <person name="Jogler M."/>
            <person name="Boedeker C."/>
            <person name="Pinto D."/>
            <person name="Vollmers J."/>
            <person name="Rivas-Marin E."/>
            <person name="Kohn T."/>
            <person name="Peeters S.H."/>
            <person name="Heuer A."/>
            <person name="Rast P."/>
            <person name="Oberbeckmann S."/>
            <person name="Bunk B."/>
            <person name="Jeske O."/>
            <person name="Meyerdierks A."/>
            <person name="Storesund J.E."/>
            <person name="Kallscheuer N."/>
            <person name="Luecker S."/>
            <person name="Lage O.M."/>
            <person name="Pohl T."/>
            <person name="Merkel B.J."/>
            <person name="Hornburger P."/>
            <person name="Mueller R.-W."/>
            <person name="Bruemmer F."/>
            <person name="Labrenz M."/>
            <person name="Spormann A.M."/>
            <person name="Op Den Camp H."/>
            <person name="Overmann J."/>
            <person name="Amann R."/>
            <person name="Jetten M.S.M."/>
            <person name="Mascher T."/>
            <person name="Medema M.H."/>
            <person name="Devos D.P."/>
            <person name="Kaster A.-K."/>
            <person name="Ovreas L."/>
            <person name="Rohde M."/>
            <person name="Galperin M.Y."/>
            <person name="Jogler C."/>
        </authorList>
    </citation>
    <scope>NUCLEOTIDE SEQUENCE [LARGE SCALE GENOMIC DNA]</scope>
    <source>
        <strain evidence="4 5">Poly59</strain>
    </source>
</reference>